<evidence type="ECO:0000313" key="2">
    <source>
        <dbReference type="EMBL" id="AHH11326.1"/>
    </source>
</evidence>
<keyword evidence="2" id="KW-0614">Plasmid</keyword>
<keyword evidence="1" id="KW-0732">Signal</keyword>
<name>W5T206_9SPIR</name>
<dbReference type="SUPFAM" id="SSF74748">
    <property type="entry name" value="Variable surface antigen VlsE"/>
    <property type="match status" value="1"/>
</dbReference>
<dbReference type="EMBL" id="CP005750">
    <property type="protein sequence ID" value="AHH11326.1"/>
    <property type="molecule type" value="Genomic_DNA"/>
</dbReference>
<gene>
    <name evidence="2" type="ORF">BCO_0114506</name>
</gene>
<dbReference type="PROSITE" id="PS51257">
    <property type="entry name" value="PROKAR_LIPOPROTEIN"/>
    <property type="match status" value="1"/>
</dbReference>
<feature type="signal peptide" evidence="1">
    <location>
        <begin position="1"/>
        <end position="27"/>
    </location>
</feature>
<protein>
    <submittedName>
        <fullName evidence="2">Variable major protein</fullName>
    </submittedName>
</protein>
<feature type="chain" id="PRO_5004871551" evidence="1">
    <location>
        <begin position="28"/>
        <end position="92"/>
    </location>
</feature>
<geneLocation type="plasmid" evidence="2">
    <name>unnamed</name>
</geneLocation>
<accession>W5T206</accession>
<reference evidence="2" key="1">
    <citation type="submission" date="2013-04" db="EMBL/GenBank/DDBJ databases">
        <title>Comparative Genomics of Relapsing Fever Spirochetes.</title>
        <authorList>
            <person name="Schwan T.G."/>
            <person name="Raffel S.J."/>
            <person name="Porcella S.F."/>
            <person name="Martens C.A."/>
            <person name="Bruno D.P."/>
            <person name="Ricklefs S.M."/>
            <person name="Barbian K.B."/>
        </authorList>
    </citation>
    <scope>NUCLEOTIDE SEQUENCE</scope>
    <source>
        <strain evidence="2">Co53</strain>
        <plasmid evidence="2">unnamed</plasmid>
    </source>
</reference>
<dbReference type="HOGENOM" id="CLU_054711_4_1_12"/>
<sequence length="92" mass="10149">MKIRIKTICATFISLFLLLSCTGQLEAERMAAESKNTFFESLINIGHGFQEIFGSFGNAIGDFFGFTAVKSADNRSVIGEHFKKLEGGTYNN</sequence>
<evidence type="ECO:0000256" key="1">
    <source>
        <dbReference type="SAM" id="SignalP"/>
    </source>
</evidence>
<proteinExistence type="predicted"/>
<dbReference type="AlphaFoldDB" id="W5T206"/>
<organism evidence="2">
    <name type="scientific">Borrelia coriaceae ATCC 43381</name>
    <dbReference type="NCBI Taxonomy" id="1408429"/>
    <lineage>
        <taxon>Bacteria</taxon>
        <taxon>Pseudomonadati</taxon>
        <taxon>Spirochaetota</taxon>
        <taxon>Spirochaetia</taxon>
        <taxon>Spirochaetales</taxon>
        <taxon>Borreliaceae</taxon>
        <taxon>Borrelia</taxon>
    </lineage>
</organism>